<name>A0AAV9ZST4_9AGAR</name>
<protein>
    <submittedName>
        <fullName evidence="1">Uncharacterized protein</fullName>
    </submittedName>
</protein>
<evidence type="ECO:0000313" key="2">
    <source>
        <dbReference type="Proteomes" id="UP001362999"/>
    </source>
</evidence>
<reference evidence="1 2" key="1">
    <citation type="journal article" date="2024" name="J Genomics">
        <title>Draft genome sequencing and assembly of Favolaschia claudopus CIRM-BRFM 2984 isolated from oak limbs.</title>
        <authorList>
            <person name="Navarro D."/>
            <person name="Drula E."/>
            <person name="Chaduli D."/>
            <person name="Cazenave R."/>
            <person name="Ahrendt S."/>
            <person name="Wang J."/>
            <person name="Lipzen A."/>
            <person name="Daum C."/>
            <person name="Barry K."/>
            <person name="Grigoriev I.V."/>
            <person name="Favel A."/>
            <person name="Rosso M.N."/>
            <person name="Martin F."/>
        </authorList>
    </citation>
    <scope>NUCLEOTIDE SEQUENCE [LARGE SCALE GENOMIC DNA]</scope>
    <source>
        <strain evidence="1 2">CIRM-BRFM 2984</strain>
    </source>
</reference>
<sequence length="246" mass="26970">MTRRAITSCYGKDAGTLRSRFVEGRYRASTSVPAYPSVMPRSVIHHRGRAHPRLSMPPPLWVSDHENGGILLSATATATTDLKLSVLCLAPRSASLCICDPFKPRHLPPRLWRLSCIIYTASGRSISTSRALPCAIVFGLPRACVRPRTCRAERLAVHADIPVPNYDEDCGYSAERRVAGAAFYCVPSVSTAAASIACARRLEVKLGRQNTFVSKVAEGLSDAARQDPSWAYCVVARRQRFMRPAV</sequence>
<keyword evidence="2" id="KW-1185">Reference proteome</keyword>
<proteinExistence type="predicted"/>
<dbReference type="Proteomes" id="UP001362999">
    <property type="component" value="Unassembled WGS sequence"/>
</dbReference>
<dbReference type="AlphaFoldDB" id="A0AAV9ZST4"/>
<comment type="caution">
    <text evidence="1">The sequence shown here is derived from an EMBL/GenBank/DDBJ whole genome shotgun (WGS) entry which is preliminary data.</text>
</comment>
<evidence type="ECO:0000313" key="1">
    <source>
        <dbReference type="EMBL" id="KAK6991811.1"/>
    </source>
</evidence>
<gene>
    <name evidence="1" type="ORF">R3P38DRAFT_229456</name>
</gene>
<organism evidence="1 2">
    <name type="scientific">Favolaschia claudopus</name>
    <dbReference type="NCBI Taxonomy" id="2862362"/>
    <lineage>
        <taxon>Eukaryota</taxon>
        <taxon>Fungi</taxon>
        <taxon>Dikarya</taxon>
        <taxon>Basidiomycota</taxon>
        <taxon>Agaricomycotina</taxon>
        <taxon>Agaricomycetes</taxon>
        <taxon>Agaricomycetidae</taxon>
        <taxon>Agaricales</taxon>
        <taxon>Marasmiineae</taxon>
        <taxon>Mycenaceae</taxon>
        <taxon>Favolaschia</taxon>
    </lineage>
</organism>
<dbReference type="EMBL" id="JAWWNJ010000115">
    <property type="protein sequence ID" value="KAK6991811.1"/>
    <property type="molecule type" value="Genomic_DNA"/>
</dbReference>
<accession>A0AAV9ZST4</accession>